<dbReference type="Proteomes" id="UP001151760">
    <property type="component" value="Unassembled WGS sequence"/>
</dbReference>
<reference evidence="1" key="2">
    <citation type="submission" date="2022-01" db="EMBL/GenBank/DDBJ databases">
        <authorList>
            <person name="Yamashiro T."/>
            <person name="Shiraishi A."/>
            <person name="Satake H."/>
            <person name="Nakayama K."/>
        </authorList>
    </citation>
    <scope>NUCLEOTIDE SEQUENCE</scope>
</reference>
<protein>
    <submittedName>
        <fullName evidence="1">Uncharacterized protein</fullName>
    </submittedName>
</protein>
<evidence type="ECO:0000313" key="2">
    <source>
        <dbReference type="Proteomes" id="UP001151760"/>
    </source>
</evidence>
<evidence type="ECO:0000313" key="1">
    <source>
        <dbReference type="EMBL" id="GJS70742.1"/>
    </source>
</evidence>
<gene>
    <name evidence="1" type="ORF">Tco_0703583</name>
</gene>
<sequence>MLVIYRITRILYVPLALANKPFAFKKKYLATAMRTFKNKGKKKDEVEAATAKLKAEKTAVVAKKAQTDMKIK</sequence>
<keyword evidence="2" id="KW-1185">Reference proteome</keyword>
<organism evidence="1 2">
    <name type="scientific">Tanacetum coccineum</name>
    <dbReference type="NCBI Taxonomy" id="301880"/>
    <lineage>
        <taxon>Eukaryota</taxon>
        <taxon>Viridiplantae</taxon>
        <taxon>Streptophyta</taxon>
        <taxon>Embryophyta</taxon>
        <taxon>Tracheophyta</taxon>
        <taxon>Spermatophyta</taxon>
        <taxon>Magnoliopsida</taxon>
        <taxon>eudicotyledons</taxon>
        <taxon>Gunneridae</taxon>
        <taxon>Pentapetalae</taxon>
        <taxon>asterids</taxon>
        <taxon>campanulids</taxon>
        <taxon>Asterales</taxon>
        <taxon>Asteraceae</taxon>
        <taxon>Asteroideae</taxon>
        <taxon>Anthemideae</taxon>
        <taxon>Anthemidinae</taxon>
        <taxon>Tanacetum</taxon>
    </lineage>
</organism>
<dbReference type="EMBL" id="BQNB010009954">
    <property type="protein sequence ID" value="GJS70742.1"/>
    <property type="molecule type" value="Genomic_DNA"/>
</dbReference>
<accession>A0ABQ4Y034</accession>
<reference evidence="1" key="1">
    <citation type="journal article" date="2022" name="Int. J. Mol. Sci.">
        <title>Draft Genome of Tanacetum Coccineum: Genomic Comparison of Closely Related Tanacetum-Family Plants.</title>
        <authorList>
            <person name="Yamashiro T."/>
            <person name="Shiraishi A."/>
            <person name="Nakayama K."/>
            <person name="Satake H."/>
        </authorList>
    </citation>
    <scope>NUCLEOTIDE SEQUENCE</scope>
</reference>
<name>A0ABQ4Y034_9ASTR</name>
<comment type="caution">
    <text evidence="1">The sequence shown here is derived from an EMBL/GenBank/DDBJ whole genome shotgun (WGS) entry which is preliminary data.</text>
</comment>
<feature type="non-terminal residue" evidence="1">
    <location>
        <position position="72"/>
    </location>
</feature>
<proteinExistence type="predicted"/>